<protein>
    <submittedName>
        <fullName evidence="2">Uncharacterized protein</fullName>
    </submittedName>
</protein>
<accession>A0A855XU97</accession>
<feature type="compositionally biased region" description="Polar residues" evidence="1">
    <location>
        <begin position="23"/>
        <end position="38"/>
    </location>
</feature>
<dbReference type="AlphaFoldDB" id="A0A855XU97"/>
<dbReference type="EMBL" id="QLLI01000002">
    <property type="protein sequence ID" value="RAJ00933.1"/>
    <property type="molecule type" value="Genomic_DNA"/>
</dbReference>
<dbReference type="Proteomes" id="UP000248827">
    <property type="component" value="Unassembled WGS sequence"/>
</dbReference>
<name>A0A855XU97_9BACL</name>
<evidence type="ECO:0000313" key="5">
    <source>
        <dbReference type="Proteomes" id="UP000248827"/>
    </source>
</evidence>
<gene>
    <name evidence="3" type="ORF">DET54_102420</name>
    <name evidence="2" type="ORF">DET56_106303</name>
</gene>
<reference evidence="2 4" key="1">
    <citation type="submission" date="2018-05" db="EMBL/GenBank/DDBJ databases">
        <title>Freshwater and sediment microbial communities from various areas in North America, analyzing microbe dynamics in response to fracking.</title>
        <authorList>
            <person name="Lamendella R."/>
        </authorList>
    </citation>
    <scope>NUCLEOTIDE SEQUENCE [LARGE SCALE GENOMIC DNA]</scope>
    <source>
        <strain evidence="2 4">DB-3</strain>
        <strain evidence="3 5">NG-13</strain>
    </source>
</reference>
<keyword evidence="5" id="KW-1185">Reference proteome</keyword>
<dbReference type="EMBL" id="QGTZ01000006">
    <property type="protein sequence ID" value="PWW39917.1"/>
    <property type="molecule type" value="Genomic_DNA"/>
</dbReference>
<organism evidence="2 4">
    <name type="scientific">Paenibacillus pabuli</name>
    <dbReference type="NCBI Taxonomy" id="1472"/>
    <lineage>
        <taxon>Bacteria</taxon>
        <taxon>Bacillati</taxon>
        <taxon>Bacillota</taxon>
        <taxon>Bacilli</taxon>
        <taxon>Bacillales</taxon>
        <taxon>Paenibacillaceae</taxon>
        <taxon>Paenibacillus</taxon>
    </lineage>
</organism>
<evidence type="ECO:0000313" key="3">
    <source>
        <dbReference type="EMBL" id="RAJ00933.1"/>
    </source>
</evidence>
<proteinExistence type="predicted"/>
<evidence type="ECO:0000256" key="1">
    <source>
        <dbReference type="SAM" id="MobiDB-lite"/>
    </source>
</evidence>
<comment type="caution">
    <text evidence="2">The sequence shown here is derived from an EMBL/GenBank/DDBJ whole genome shotgun (WGS) entry which is preliminary data.</text>
</comment>
<evidence type="ECO:0000313" key="2">
    <source>
        <dbReference type="EMBL" id="PWW39917.1"/>
    </source>
</evidence>
<dbReference type="Proteomes" id="UP000247078">
    <property type="component" value="Unassembled WGS sequence"/>
</dbReference>
<feature type="region of interest" description="Disordered" evidence="1">
    <location>
        <begin position="1"/>
        <end position="39"/>
    </location>
</feature>
<evidence type="ECO:0000313" key="4">
    <source>
        <dbReference type="Proteomes" id="UP000247078"/>
    </source>
</evidence>
<sequence length="61" mass="6555">MCSRIGGLRPLGPQNLEVDSGRDYSSSKADSVDTSAPTNHIVAAKYRSLKSVGRREHGNVI</sequence>